<protein>
    <recommendedName>
        <fullName evidence="3">Sulfotransferase domain-containing protein</fullName>
    </recommendedName>
</protein>
<gene>
    <name evidence="2" type="ORF">BECKDK2373C_GA0170839_109512</name>
</gene>
<proteinExistence type="predicted"/>
<feature type="compositionally biased region" description="Basic and acidic residues" evidence="1">
    <location>
        <begin position="22"/>
        <end position="37"/>
    </location>
</feature>
<evidence type="ECO:0000313" key="2">
    <source>
        <dbReference type="EMBL" id="VFJ62263.1"/>
    </source>
</evidence>
<accession>A0A450T6B7</accession>
<reference evidence="2" key="1">
    <citation type="submission" date="2019-02" db="EMBL/GenBank/DDBJ databases">
        <authorList>
            <person name="Gruber-Vodicka R. H."/>
            <person name="Seah K. B. B."/>
        </authorList>
    </citation>
    <scope>NUCLEOTIDE SEQUENCE</scope>
    <source>
        <strain evidence="2">BECK_DK161</strain>
    </source>
</reference>
<dbReference type="AlphaFoldDB" id="A0A450T6B7"/>
<sequence length="500" mass="56693">MSNERTASRSSLPIPLSSGNGHAERTLTLENENRDPPVSRPPSPDHSSHNNLLERARTQWQFGDWGSLAKLDRDTLEHHPDRAKLALLAAAGLAQMDELSAAREFVQLALDWGCEKRLISRVLISGVYNSLGRSAAITGQQIKTLKHFESAIAITMPKSKTMLITEARMARQVLQLGVLSNRNEEVAPELTKRSAPEPTTTSPTGKKTASSTFGSEAYVYYQELSHRYCKETDQPFILLDCKSLPRSGLHYMKNTFTKILDELFSFCEWYVEPGCCKTMPCSIIGYAEQCKNKNTPRFRLTKSHDFGLTDPEYLPVFSARRVILLRDPLFLLTSWYALNQLENYKPVLQKNGIEMKKIFFLHEPDVIAAAYRAMDRVFIHPSKGSLDKWLGEKIAYISGFLNKWVKPSLERPQPYVQVVRYEEIDSYVLSLLNELRGNLPERIEQKIVDEFDCEAGSFLPRQDPFSSQSKRLSDYMKDSSQAFAYAASKIVACAPDKVFD</sequence>
<feature type="compositionally biased region" description="Polar residues" evidence="1">
    <location>
        <begin position="197"/>
        <end position="210"/>
    </location>
</feature>
<evidence type="ECO:0008006" key="3">
    <source>
        <dbReference type="Google" id="ProtNLM"/>
    </source>
</evidence>
<feature type="region of interest" description="Disordered" evidence="1">
    <location>
        <begin position="185"/>
        <end position="210"/>
    </location>
</feature>
<organism evidence="2">
    <name type="scientific">Candidatus Kentrum sp. DK</name>
    <dbReference type="NCBI Taxonomy" id="2126562"/>
    <lineage>
        <taxon>Bacteria</taxon>
        <taxon>Pseudomonadati</taxon>
        <taxon>Pseudomonadota</taxon>
        <taxon>Gammaproteobacteria</taxon>
        <taxon>Candidatus Kentrum</taxon>
    </lineage>
</organism>
<evidence type="ECO:0000256" key="1">
    <source>
        <dbReference type="SAM" id="MobiDB-lite"/>
    </source>
</evidence>
<feature type="compositionally biased region" description="Basic and acidic residues" evidence="1">
    <location>
        <begin position="185"/>
        <end position="195"/>
    </location>
</feature>
<feature type="compositionally biased region" description="Polar residues" evidence="1">
    <location>
        <begin position="1"/>
        <end position="11"/>
    </location>
</feature>
<dbReference type="EMBL" id="CAADEY010000095">
    <property type="protein sequence ID" value="VFJ62263.1"/>
    <property type="molecule type" value="Genomic_DNA"/>
</dbReference>
<feature type="region of interest" description="Disordered" evidence="1">
    <location>
        <begin position="1"/>
        <end position="50"/>
    </location>
</feature>
<name>A0A450T6B7_9GAMM</name>